<keyword evidence="1" id="KW-0472">Membrane</keyword>
<proteinExistence type="predicted"/>
<dbReference type="EMBL" id="JABXBU010002072">
    <property type="protein sequence ID" value="KAF8778691.1"/>
    <property type="molecule type" value="Genomic_DNA"/>
</dbReference>
<dbReference type="AlphaFoldDB" id="A0A8T0ETG3"/>
<feature type="transmembrane region" description="Helical" evidence="1">
    <location>
        <begin position="32"/>
        <end position="50"/>
    </location>
</feature>
<reference evidence="2" key="2">
    <citation type="submission" date="2020-06" db="EMBL/GenBank/DDBJ databases">
        <authorList>
            <person name="Sheffer M."/>
        </authorList>
    </citation>
    <scope>NUCLEOTIDE SEQUENCE</scope>
</reference>
<feature type="transmembrane region" description="Helical" evidence="1">
    <location>
        <begin position="123"/>
        <end position="144"/>
    </location>
</feature>
<name>A0A8T0ETG3_ARGBR</name>
<sequence length="198" mass="22806">MSSAIAIGGISMVFTRIRKLYRRSTLIEREQIWSAWNLANGTVFYITSVYAFSEALKRNDKLWMPCLGLAASAYYFAVSSMHNLERAFSRRIYSKCFQKMFEPTLIACATIYLLHFRNHKEKWLQWFPFVITAITGIKTAYFGFLRKECEEEPNTFLLKWIEILTGGCLIAGSCAVLTNYVCRNIIAWMNTSSLVSLP</sequence>
<feature type="transmembrane region" description="Helical" evidence="1">
    <location>
        <begin position="62"/>
        <end position="79"/>
    </location>
</feature>
<keyword evidence="1" id="KW-0812">Transmembrane</keyword>
<evidence type="ECO:0000313" key="3">
    <source>
        <dbReference type="Proteomes" id="UP000807504"/>
    </source>
</evidence>
<keyword evidence="3" id="KW-1185">Reference proteome</keyword>
<feature type="transmembrane region" description="Helical" evidence="1">
    <location>
        <begin position="156"/>
        <end position="181"/>
    </location>
</feature>
<organism evidence="2 3">
    <name type="scientific">Argiope bruennichi</name>
    <name type="common">Wasp spider</name>
    <name type="synonym">Aranea bruennichi</name>
    <dbReference type="NCBI Taxonomy" id="94029"/>
    <lineage>
        <taxon>Eukaryota</taxon>
        <taxon>Metazoa</taxon>
        <taxon>Ecdysozoa</taxon>
        <taxon>Arthropoda</taxon>
        <taxon>Chelicerata</taxon>
        <taxon>Arachnida</taxon>
        <taxon>Araneae</taxon>
        <taxon>Araneomorphae</taxon>
        <taxon>Entelegynae</taxon>
        <taxon>Araneoidea</taxon>
        <taxon>Araneidae</taxon>
        <taxon>Argiope</taxon>
    </lineage>
</organism>
<keyword evidence="1" id="KW-1133">Transmembrane helix</keyword>
<comment type="caution">
    <text evidence="2">The sequence shown here is derived from an EMBL/GenBank/DDBJ whole genome shotgun (WGS) entry which is preliminary data.</text>
</comment>
<gene>
    <name evidence="2" type="ORF">HNY73_015391</name>
</gene>
<evidence type="ECO:0000313" key="2">
    <source>
        <dbReference type="EMBL" id="KAF8778691.1"/>
    </source>
</evidence>
<evidence type="ECO:0000256" key="1">
    <source>
        <dbReference type="SAM" id="Phobius"/>
    </source>
</evidence>
<dbReference type="Proteomes" id="UP000807504">
    <property type="component" value="Unassembled WGS sequence"/>
</dbReference>
<reference evidence="2" key="1">
    <citation type="journal article" date="2020" name="bioRxiv">
        <title>Chromosome-level reference genome of the European wasp spider Argiope bruennichi: a resource for studies on range expansion and evolutionary adaptation.</title>
        <authorList>
            <person name="Sheffer M.M."/>
            <person name="Hoppe A."/>
            <person name="Krehenwinkel H."/>
            <person name="Uhl G."/>
            <person name="Kuss A.W."/>
            <person name="Jensen L."/>
            <person name="Jensen C."/>
            <person name="Gillespie R.G."/>
            <person name="Hoff K.J."/>
            <person name="Prost S."/>
        </authorList>
    </citation>
    <scope>NUCLEOTIDE SEQUENCE</scope>
</reference>
<accession>A0A8T0ETG3</accession>
<protein>
    <submittedName>
        <fullName evidence="2">Uncharacterized protein</fullName>
    </submittedName>
</protein>